<proteinExistence type="predicted"/>
<reference evidence="2" key="1">
    <citation type="journal article" date="2019" name="Int. J. Syst. Evol. Microbiol.">
        <title>The Global Catalogue of Microorganisms (GCM) 10K type strain sequencing project: providing services to taxonomists for standard genome sequencing and annotation.</title>
        <authorList>
            <consortium name="The Broad Institute Genomics Platform"/>
            <consortium name="The Broad Institute Genome Sequencing Center for Infectious Disease"/>
            <person name="Wu L."/>
            <person name="Ma J."/>
        </authorList>
    </citation>
    <scope>NUCLEOTIDE SEQUENCE [LARGE SCALE GENOMIC DNA]</scope>
    <source>
        <strain evidence="2">NCAIM B.01391</strain>
    </source>
</reference>
<sequence>MKRTAPTAALPRGPLHYWKEMVAMSRRGGFTITDVHKASNGRSRQTIKDYVLFCAEQGHIALVGDQPTIKNRKANIYKVRDLRAPAPVQRRPDFADDRGRRAQQLWTAIRALRQFTIRELAVAASTDAVPVTVKRAREYVGTLAGAGYLAEVGHRAHPGLIARWRLLPAKNTGPKAPATLAGGTILYDRNLEQAVNLNDLAGRAA</sequence>
<dbReference type="RefSeq" id="WP_377801475.1">
    <property type="nucleotide sequence ID" value="NZ_JBHSLW010000076.1"/>
</dbReference>
<comment type="caution">
    <text evidence="1">The sequence shown here is derived from an EMBL/GenBank/DDBJ whole genome shotgun (WGS) entry which is preliminary data.</text>
</comment>
<evidence type="ECO:0000313" key="1">
    <source>
        <dbReference type="EMBL" id="MFC5423324.1"/>
    </source>
</evidence>
<dbReference type="EMBL" id="JBHSLW010000076">
    <property type="protein sequence ID" value="MFC5423324.1"/>
    <property type="molecule type" value="Genomic_DNA"/>
</dbReference>
<protein>
    <submittedName>
        <fullName evidence="1">Uncharacterized protein</fullName>
    </submittedName>
</protein>
<gene>
    <name evidence="1" type="ORF">ACFPOB_27665</name>
</gene>
<name>A0ABW0IYI2_9HYPH</name>
<organism evidence="1 2">
    <name type="scientific">Bosea eneae</name>
    <dbReference type="NCBI Taxonomy" id="151454"/>
    <lineage>
        <taxon>Bacteria</taxon>
        <taxon>Pseudomonadati</taxon>
        <taxon>Pseudomonadota</taxon>
        <taxon>Alphaproteobacteria</taxon>
        <taxon>Hyphomicrobiales</taxon>
        <taxon>Boseaceae</taxon>
        <taxon>Bosea</taxon>
    </lineage>
</organism>
<keyword evidence="2" id="KW-1185">Reference proteome</keyword>
<accession>A0ABW0IYI2</accession>
<dbReference type="Proteomes" id="UP001596053">
    <property type="component" value="Unassembled WGS sequence"/>
</dbReference>
<evidence type="ECO:0000313" key="2">
    <source>
        <dbReference type="Proteomes" id="UP001596053"/>
    </source>
</evidence>